<dbReference type="Proteomes" id="UP000639274">
    <property type="component" value="Chromosome"/>
</dbReference>
<dbReference type="EMBL" id="CP071518">
    <property type="protein sequence ID" value="QSX77527.1"/>
    <property type="molecule type" value="Genomic_DNA"/>
</dbReference>
<dbReference type="AlphaFoldDB" id="A0A975ARC7"/>
<evidence type="ECO:0000313" key="2">
    <source>
        <dbReference type="EMBL" id="QSX77527.1"/>
    </source>
</evidence>
<sequence length="624" mass="66740">MKSFNAGRAVPKVSRRVLSAMILASLGATGSAWSAEIRTGNPDVVVRWDNTVRVNLANRIEDQDPSILASPNFDDGDRNFDPGMVGARLDLLSEFDFIYKERFGFRVSGAGWYDVAAENLDNHSLRSSNHMEDGQAALGLSDETDKYFRGPSGEILDAFVFGKFDVGQVPVNLKLGRHTVFWGEAMLNPVHSLSYGQSALDLGKLFAVPGTEAKELFLPREAISMQVQATPELSFAAQYFFDWEQARIPESGSFLGFNDHLLRGGESFIFSAAPATPLNPLGVNRLVRGRDSGPDKTGDWGISSRWSPSWLDGTLGAYYRVTADVLPQGNATPAVRPGTPAALCSALGLIPLNPTTCYINPSAATVPEILRGTIGRYGAAYADDIKIYGLSLSKNVAGVSIGADLNYREDMPLLSDTVTVLPASLAPLAAVLPAGSLFAPPTEGETGGARGSTWHGVLNGFATFGDTPVWDAANLIVELTWNRWNSVSEGAAVFKGRDSYTVMGPAGTPVTPEDKVTRNYYGLAVNFTPTKYQIFPGADLSVPISWSQGLSGNSAVLLGGNEGAGSYSVGVAIDLQSRYRFDLKYVDFLGGTTTNAANMITSSGGANSLLTDRGFVVFTFKTTL</sequence>
<evidence type="ECO:0000256" key="1">
    <source>
        <dbReference type="SAM" id="SignalP"/>
    </source>
</evidence>
<accession>A0A975ARC7</accession>
<gene>
    <name evidence="2" type="ORF">I8J32_012280</name>
</gene>
<name>A0A975ARC7_9GAMM</name>
<dbReference type="RefSeq" id="WP_200612570.1">
    <property type="nucleotide sequence ID" value="NZ_CP071518.1"/>
</dbReference>
<feature type="signal peptide" evidence="1">
    <location>
        <begin position="1"/>
        <end position="34"/>
    </location>
</feature>
<keyword evidence="1" id="KW-0732">Signal</keyword>
<dbReference type="InterPro" id="IPR010727">
    <property type="entry name" value="DUF1302"/>
</dbReference>
<dbReference type="Pfam" id="PF06980">
    <property type="entry name" value="DUF1302"/>
    <property type="match status" value="1"/>
</dbReference>
<feature type="chain" id="PRO_5037355471" evidence="1">
    <location>
        <begin position="35"/>
        <end position="624"/>
    </location>
</feature>
<organism evidence="2 3">
    <name type="scientific">Agrilutibacter solisilvae</name>
    <dbReference type="NCBI Taxonomy" id="2763317"/>
    <lineage>
        <taxon>Bacteria</taxon>
        <taxon>Pseudomonadati</taxon>
        <taxon>Pseudomonadota</taxon>
        <taxon>Gammaproteobacteria</taxon>
        <taxon>Lysobacterales</taxon>
        <taxon>Lysobacteraceae</taxon>
        <taxon>Agrilutibacter</taxon>
    </lineage>
</organism>
<dbReference type="KEGG" id="lsf:I8J32_012280"/>
<evidence type="ECO:0000313" key="3">
    <source>
        <dbReference type="Proteomes" id="UP000639274"/>
    </source>
</evidence>
<keyword evidence="3" id="KW-1185">Reference proteome</keyword>
<proteinExistence type="predicted"/>
<reference evidence="2 3" key="1">
    <citation type="submission" date="2021-03" db="EMBL/GenBank/DDBJ databases">
        <title>Lysobacter sp. nov. isolated from soil of gangwondo yeongwol, south Korea.</title>
        <authorList>
            <person name="Kim K.R."/>
            <person name="Kim K.H."/>
            <person name="Jeon C.O."/>
        </authorList>
    </citation>
    <scope>NUCLEOTIDE SEQUENCE [LARGE SCALE GENOMIC DNA]</scope>
    <source>
        <strain evidence="2 3">R19</strain>
    </source>
</reference>
<protein>
    <submittedName>
        <fullName evidence="2">DUF1302 domain-containing protein</fullName>
    </submittedName>
</protein>